<proteinExistence type="predicted"/>
<dbReference type="RefSeq" id="WP_130417737.1">
    <property type="nucleotide sequence ID" value="NZ_SHKW01000001.1"/>
</dbReference>
<dbReference type="InterPro" id="IPR013384">
    <property type="entry name" value="Flagell_FlgL"/>
</dbReference>
<sequence>MRADPTYFNSVVQSLNNAMNNSNNLAAELSSGLRVGSLSDDPAAATQSLRLDGTIAGIDTFVQTASGVSSRLQMTDSTLGEVVSQVTSAISLAVGAANGTLNSANLDSIAQQVTSIRDNVLSLANSSYQGSFLFSGSQGTTTPFSLNTTTTPATTNYQGDSNVQTIVTPGGQKIQISLPGSSIFGSGSSGVLGVLNQLVSDLTSGAPTANISADSSALTDALSTVSTQRSVLNNSLSTIQSTSTYAQTQEAQLKVQQGSLVASDPAAVATGLQASQTQYQALLSVITALQQDNLFNHLS</sequence>
<keyword evidence="2" id="KW-0966">Cell projection</keyword>
<gene>
    <name evidence="2" type="ORF">BDD14_0930</name>
</gene>
<dbReference type="InterPro" id="IPR001492">
    <property type="entry name" value="Flagellin"/>
</dbReference>
<keyword evidence="2" id="KW-0969">Cilium</keyword>
<dbReference type="GO" id="GO:0005198">
    <property type="term" value="F:structural molecule activity"/>
    <property type="evidence" value="ECO:0007669"/>
    <property type="project" value="InterPro"/>
</dbReference>
<keyword evidence="3" id="KW-1185">Reference proteome</keyword>
<organism evidence="2 3">
    <name type="scientific">Edaphobacter modestus</name>
    <dbReference type="NCBI Taxonomy" id="388466"/>
    <lineage>
        <taxon>Bacteria</taxon>
        <taxon>Pseudomonadati</taxon>
        <taxon>Acidobacteriota</taxon>
        <taxon>Terriglobia</taxon>
        <taxon>Terriglobales</taxon>
        <taxon>Acidobacteriaceae</taxon>
        <taxon>Edaphobacter</taxon>
    </lineage>
</organism>
<dbReference type="Pfam" id="PF00669">
    <property type="entry name" value="Flagellin_N"/>
    <property type="match status" value="1"/>
</dbReference>
<name>A0A4Q7YRT8_9BACT</name>
<dbReference type="InterPro" id="IPR001029">
    <property type="entry name" value="Flagellin_N"/>
</dbReference>
<evidence type="ECO:0000259" key="1">
    <source>
        <dbReference type="Pfam" id="PF00669"/>
    </source>
</evidence>
<feature type="domain" description="Flagellin N-terminal" evidence="1">
    <location>
        <begin position="11"/>
        <end position="138"/>
    </location>
</feature>
<keyword evidence="2" id="KW-0282">Flagellum</keyword>
<dbReference type="EMBL" id="SHKW01000001">
    <property type="protein sequence ID" value="RZU39545.1"/>
    <property type="molecule type" value="Genomic_DNA"/>
</dbReference>
<evidence type="ECO:0000313" key="3">
    <source>
        <dbReference type="Proteomes" id="UP000292958"/>
    </source>
</evidence>
<protein>
    <submittedName>
        <fullName evidence="2">Flagellar hook-associated protein 3 FlgL</fullName>
    </submittedName>
</protein>
<dbReference type="Proteomes" id="UP000292958">
    <property type="component" value="Unassembled WGS sequence"/>
</dbReference>
<dbReference type="Gene3D" id="1.20.1330.10">
    <property type="entry name" value="f41 fragment of flagellin, N-terminal domain"/>
    <property type="match status" value="1"/>
</dbReference>
<comment type="caution">
    <text evidence="2">The sequence shown here is derived from an EMBL/GenBank/DDBJ whole genome shotgun (WGS) entry which is preliminary data.</text>
</comment>
<dbReference type="GO" id="GO:0071973">
    <property type="term" value="P:bacterial-type flagellum-dependent cell motility"/>
    <property type="evidence" value="ECO:0007669"/>
    <property type="project" value="InterPro"/>
</dbReference>
<dbReference type="OrthoDB" id="9758307at2"/>
<reference evidence="2 3" key="1">
    <citation type="submission" date="2019-02" db="EMBL/GenBank/DDBJ databases">
        <title>Genomic Encyclopedia of Archaeal and Bacterial Type Strains, Phase II (KMG-II): from individual species to whole genera.</title>
        <authorList>
            <person name="Goeker M."/>
        </authorList>
    </citation>
    <scope>NUCLEOTIDE SEQUENCE [LARGE SCALE GENOMIC DNA]</scope>
    <source>
        <strain evidence="2 3">DSM 18101</strain>
    </source>
</reference>
<accession>A0A4Q7YRT8</accession>
<dbReference type="SUPFAM" id="SSF64518">
    <property type="entry name" value="Phase 1 flagellin"/>
    <property type="match status" value="1"/>
</dbReference>
<dbReference type="NCBIfam" id="TIGR02550">
    <property type="entry name" value="flagell_flgL"/>
    <property type="match status" value="1"/>
</dbReference>
<dbReference type="AlphaFoldDB" id="A0A4Q7YRT8"/>
<dbReference type="GO" id="GO:0009424">
    <property type="term" value="C:bacterial-type flagellum hook"/>
    <property type="evidence" value="ECO:0007669"/>
    <property type="project" value="InterPro"/>
</dbReference>
<dbReference type="PANTHER" id="PTHR42792">
    <property type="entry name" value="FLAGELLIN"/>
    <property type="match status" value="1"/>
</dbReference>
<evidence type="ECO:0000313" key="2">
    <source>
        <dbReference type="EMBL" id="RZU39545.1"/>
    </source>
</evidence>
<dbReference type="PANTHER" id="PTHR42792:SF1">
    <property type="entry name" value="FLAGELLAR HOOK-ASSOCIATED PROTEIN 3"/>
    <property type="match status" value="1"/>
</dbReference>